<sequence>MKIDRLIGILTILLQIDKITISQLAIRFEVSSRTIQRDIDTLCKAGIPIISTQGYQGGLTIADGYKIDKTILTEKELQVILTGIKSIDSVSKTQYRQTFIDKFTHGKDSLLVDQDRILIDLASWNQDRLKEKIEEIKHAIQEKEKIAFLYYSDKGETKREIEPYLIVFKWSSWYVYGYCLMSNGFRLFKLNRLSKLHNMKILFVPRQITDENLKFEHFFLKEEIQLSALFDESVKYRLIEAYGPMCYSISKTGKLFFERGFTNPNYLVQWILSFGDKVKVINPPWLISHIKEHAKNILKQYEE</sequence>
<dbReference type="InterPro" id="IPR001034">
    <property type="entry name" value="DeoR_HTH"/>
</dbReference>
<gene>
    <name evidence="4" type="ORF">F7O84_04785</name>
</gene>
<dbReference type="Gene3D" id="1.10.10.10">
    <property type="entry name" value="Winged helix-like DNA-binding domain superfamily/Winged helix DNA-binding domain"/>
    <property type="match status" value="1"/>
</dbReference>
<dbReference type="GO" id="GO:0003700">
    <property type="term" value="F:DNA-binding transcription factor activity"/>
    <property type="evidence" value="ECO:0007669"/>
    <property type="project" value="InterPro"/>
</dbReference>
<dbReference type="PIRSF" id="PIRSF016838">
    <property type="entry name" value="PafC"/>
    <property type="match status" value="1"/>
</dbReference>
<keyword evidence="5" id="KW-1185">Reference proteome</keyword>
<dbReference type="InterPro" id="IPR028349">
    <property type="entry name" value="PafC-like"/>
</dbReference>
<keyword evidence="2" id="KW-0804">Transcription</keyword>
<name>A0A7V7QM44_9FIRM</name>
<dbReference type="OrthoDB" id="9815009at2"/>
<dbReference type="InterPro" id="IPR057727">
    <property type="entry name" value="WCX_dom"/>
</dbReference>
<dbReference type="RefSeq" id="WP_151142484.1">
    <property type="nucleotide sequence ID" value="NZ_WAGX01000004.1"/>
</dbReference>
<dbReference type="Pfam" id="PF25583">
    <property type="entry name" value="WCX"/>
    <property type="match status" value="1"/>
</dbReference>
<comment type="caution">
    <text evidence="4">The sequence shown here is derived from an EMBL/GenBank/DDBJ whole genome shotgun (WGS) entry which is preliminary data.</text>
</comment>
<feature type="domain" description="HTH deoR-type" evidence="3">
    <location>
        <begin position="2"/>
        <end position="61"/>
    </location>
</feature>
<dbReference type="Pfam" id="PF08279">
    <property type="entry name" value="HTH_11"/>
    <property type="match status" value="1"/>
</dbReference>
<dbReference type="PROSITE" id="PS52050">
    <property type="entry name" value="WYL"/>
    <property type="match status" value="1"/>
</dbReference>
<dbReference type="Proteomes" id="UP000461768">
    <property type="component" value="Unassembled WGS sequence"/>
</dbReference>
<dbReference type="InterPro" id="IPR051534">
    <property type="entry name" value="CBASS_pafABC_assoc_protein"/>
</dbReference>
<dbReference type="InterPro" id="IPR026881">
    <property type="entry name" value="WYL_dom"/>
</dbReference>
<dbReference type="PANTHER" id="PTHR34580:SF1">
    <property type="entry name" value="PROTEIN PAFC"/>
    <property type="match status" value="1"/>
</dbReference>
<reference evidence="4 5" key="2">
    <citation type="submission" date="2020-02" db="EMBL/GenBank/DDBJ databases">
        <title>Candidatus Galacturonibacter soehngenii shows hetero-acetogenic catabolism of galacturonic acid but lacks a canonical carbon monoxide dehydrogenase/acetyl-CoA synthase complex.</title>
        <authorList>
            <person name="Diender M."/>
            <person name="Stouten G.R."/>
            <person name="Petersen J.F."/>
            <person name="Nielsen P.H."/>
            <person name="Dueholm M.S."/>
            <person name="Pronk J.T."/>
            <person name="Van Loosdrecht M.C.M."/>
        </authorList>
    </citation>
    <scope>NUCLEOTIDE SEQUENCE [LARGE SCALE GENOMIC DNA]</scope>
    <source>
        <strain evidence="4">GalUA</strain>
    </source>
</reference>
<evidence type="ECO:0000256" key="1">
    <source>
        <dbReference type="ARBA" id="ARBA00023015"/>
    </source>
</evidence>
<protein>
    <submittedName>
        <fullName evidence="4">YafY family transcriptional regulator</fullName>
    </submittedName>
</protein>
<dbReference type="EMBL" id="WAGX01000004">
    <property type="protein sequence ID" value="KAB1439707.1"/>
    <property type="molecule type" value="Genomic_DNA"/>
</dbReference>
<dbReference type="PANTHER" id="PTHR34580">
    <property type="match status" value="1"/>
</dbReference>
<organism evidence="4 5">
    <name type="scientific">Candidatus Galacturonatibacter soehngenii</name>
    <dbReference type="NCBI Taxonomy" id="2307010"/>
    <lineage>
        <taxon>Bacteria</taxon>
        <taxon>Bacillati</taxon>
        <taxon>Bacillota</taxon>
        <taxon>Clostridia</taxon>
        <taxon>Lachnospirales</taxon>
        <taxon>Lachnospiraceae</taxon>
        <taxon>Candidatus Galacturonatibacter</taxon>
    </lineage>
</organism>
<dbReference type="AlphaFoldDB" id="A0A7V7QM44"/>
<dbReference type="InterPro" id="IPR013196">
    <property type="entry name" value="HTH_11"/>
</dbReference>
<evidence type="ECO:0000259" key="3">
    <source>
        <dbReference type="PROSITE" id="PS51000"/>
    </source>
</evidence>
<dbReference type="Pfam" id="PF13280">
    <property type="entry name" value="WYL"/>
    <property type="match status" value="1"/>
</dbReference>
<evidence type="ECO:0000313" key="5">
    <source>
        <dbReference type="Proteomes" id="UP000461768"/>
    </source>
</evidence>
<dbReference type="InterPro" id="IPR036388">
    <property type="entry name" value="WH-like_DNA-bd_sf"/>
</dbReference>
<evidence type="ECO:0000313" key="4">
    <source>
        <dbReference type="EMBL" id="KAB1439707.1"/>
    </source>
</evidence>
<dbReference type="PROSITE" id="PS51000">
    <property type="entry name" value="HTH_DEOR_2"/>
    <property type="match status" value="1"/>
</dbReference>
<dbReference type="SMART" id="SM00420">
    <property type="entry name" value="HTH_DEOR"/>
    <property type="match status" value="1"/>
</dbReference>
<dbReference type="SUPFAM" id="SSF46785">
    <property type="entry name" value="Winged helix' DNA-binding domain"/>
    <property type="match status" value="1"/>
</dbReference>
<accession>A0A7V7QM44</accession>
<evidence type="ECO:0000256" key="2">
    <source>
        <dbReference type="ARBA" id="ARBA00023163"/>
    </source>
</evidence>
<dbReference type="InterPro" id="IPR036390">
    <property type="entry name" value="WH_DNA-bd_sf"/>
</dbReference>
<keyword evidence="1" id="KW-0805">Transcription regulation</keyword>
<reference evidence="4 5" key="1">
    <citation type="submission" date="2019-09" db="EMBL/GenBank/DDBJ databases">
        <authorList>
            <person name="Valk L.C."/>
        </authorList>
    </citation>
    <scope>NUCLEOTIDE SEQUENCE [LARGE SCALE GENOMIC DNA]</scope>
    <source>
        <strain evidence="4">GalUA</strain>
    </source>
</reference>
<proteinExistence type="predicted"/>